<dbReference type="PROSITE" id="PS51257">
    <property type="entry name" value="PROKAR_LIPOPROTEIN"/>
    <property type="match status" value="1"/>
</dbReference>
<keyword evidence="2" id="KW-0732">Signal</keyword>
<dbReference type="AlphaFoldDB" id="A0A7X0HVR6"/>
<feature type="region of interest" description="Disordered" evidence="1">
    <location>
        <begin position="130"/>
        <end position="155"/>
    </location>
</feature>
<comment type="caution">
    <text evidence="4">The sequence shown here is derived from an EMBL/GenBank/DDBJ whole genome shotgun (WGS) entry which is preliminary data.</text>
</comment>
<accession>A0A7X0HVR6</accession>
<organism evidence="4 5">
    <name type="scientific">Bacillus benzoevorans</name>
    <dbReference type="NCBI Taxonomy" id="1456"/>
    <lineage>
        <taxon>Bacteria</taxon>
        <taxon>Bacillati</taxon>
        <taxon>Bacillota</taxon>
        <taxon>Bacilli</taxon>
        <taxon>Bacillales</taxon>
        <taxon>Bacillaceae</taxon>
        <taxon>Bacillus</taxon>
    </lineage>
</organism>
<dbReference type="Proteomes" id="UP000531594">
    <property type="component" value="Unassembled WGS sequence"/>
</dbReference>
<dbReference type="EMBL" id="JACHGK010000011">
    <property type="protein sequence ID" value="MBB6446525.1"/>
    <property type="molecule type" value="Genomic_DNA"/>
</dbReference>
<dbReference type="Pfam" id="PF13115">
    <property type="entry name" value="YtkA"/>
    <property type="match status" value="1"/>
</dbReference>
<protein>
    <recommendedName>
        <fullName evidence="3">YtkA-like domain-containing protein</fullName>
    </recommendedName>
</protein>
<evidence type="ECO:0000256" key="1">
    <source>
        <dbReference type="SAM" id="MobiDB-lite"/>
    </source>
</evidence>
<evidence type="ECO:0000256" key="2">
    <source>
        <dbReference type="SAM" id="SignalP"/>
    </source>
</evidence>
<proteinExistence type="predicted"/>
<gene>
    <name evidence="4" type="ORF">HNR53_003184</name>
</gene>
<evidence type="ECO:0000259" key="3">
    <source>
        <dbReference type="Pfam" id="PF13115"/>
    </source>
</evidence>
<evidence type="ECO:0000313" key="4">
    <source>
        <dbReference type="EMBL" id="MBB6446525.1"/>
    </source>
</evidence>
<keyword evidence="5" id="KW-1185">Reference proteome</keyword>
<feature type="signal peptide" evidence="2">
    <location>
        <begin position="1"/>
        <end position="20"/>
    </location>
</feature>
<dbReference type="InterPro" id="IPR032693">
    <property type="entry name" value="YtkA-like_dom"/>
</dbReference>
<dbReference type="RefSeq" id="WP_184527597.1">
    <property type="nucleotide sequence ID" value="NZ_JACHGK010000011.1"/>
</dbReference>
<feature type="chain" id="PRO_5039621253" description="YtkA-like domain-containing protein" evidence="2">
    <location>
        <begin position="21"/>
        <end position="155"/>
    </location>
</feature>
<feature type="domain" description="YtkA-like" evidence="3">
    <location>
        <begin position="35"/>
        <end position="112"/>
    </location>
</feature>
<reference evidence="4 5" key="1">
    <citation type="submission" date="2020-08" db="EMBL/GenBank/DDBJ databases">
        <title>Genomic Encyclopedia of Type Strains, Phase IV (KMG-IV): sequencing the most valuable type-strain genomes for metagenomic binning, comparative biology and taxonomic classification.</title>
        <authorList>
            <person name="Goeker M."/>
        </authorList>
    </citation>
    <scope>NUCLEOTIDE SEQUENCE [LARGE SCALE GENOMIC DNA]</scope>
    <source>
        <strain evidence="4 5">DSM 5391</strain>
    </source>
</reference>
<evidence type="ECO:0000313" key="5">
    <source>
        <dbReference type="Proteomes" id="UP000531594"/>
    </source>
</evidence>
<sequence length="155" mass="17385">MKKRLYLLVLLFLLISVVTACSGQKEKDRVPLFLNVDLTVNPVQGSVNEPVTFTAKVTYGEEAVTDPDEVVFEIWRANDEKHEKIPVKHAGDGIYELKKGFTEEGTYYIYSHVTAEGYHAMPKKEFVIGQPSEPEAEGGAAKMTDTEMNDDTKQQ</sequence>
<name>A0A7X0HVR6_9BACI</name>